<feature type="transmembrane region" description="Helical" evidence="7">
    <location>
        <begin position="20"/>
        <end position="46"/>
    </location>
</feature>
<dbReference type="InterPro" id="IPR036259">
    <property type="entry name" value="MFS_trans_sf"/>
</dbReference>
<dbReference type="PANTHER" id="PTHR23513:SF11">
    <property type="entry name" value="STAPHYLOFERRIN A TRANSPORTER"/>
    <property type="match status" value="1"/>
</dbReference>
<dbReference type="AlphaFoldDB" id="A0A6J6VZ20"/>
<feature type="transmembrane region" description="Helical" evidence="7">
    <location>
        <begin position="350"/>
        <end position="372"/>
    </location>
</feature>
<dbReference type="Pfam" id="PF05977">
    <property type="entry name" value="MFS_3"/>
    <property type="match status" value="1"/>
</dbReference>
<sequence length="420" mass="44791">MSALARFRDETFSSLRTRNFRLFFTGQVISQIGNWMTLVVQTLLVLKITDSGIALGVLMISQYGPVLLLGPWAGLIADRSDKRRLLMAVQSMAMLQSFVLAALAFMPHPPLYGLYAAALFGGITLAFDHPARRAFVVEMVEIEDVPNAVSLNSALMTGSRIVGPALAGLALATIGFGWAFIADGVSYIAVIAAFAMMRTSELQRSTPAKRESGQIRAGFRYARSVPDIWTPLIMMAIVGTLTYNFQVVFPLFTTRDLGGSKVAFTLLFSVMSMGALVGALAAARRRHIALRTVALSSIAFGIGMAVMSVTPNIWLAYPVSFFIGLASIAFLTAATAIFQTNSTPEMRGRVLALQAMVFLGSTPIGGPILGWICERYGARWGIAVGAAAALGAGLWGMSRVRARGRAGANAVGNLPDLPGA</sequence>
<proteinExistence type="predicted"/>
<feature type="transmembrane region" description="Helical" evidence="7">
    <location>
        <begin position="288"/>
        <end position="309"/>
    </location>
</feature>
<evidence type="ECO:0000256" key="2">
    <source>
        <dbReference type="ARBA" id="ARBA00022448"/>
    </source>
</evidence>
<feature type="transmembrane region" description="Helical" evidence="7">
    <location>
        <begin position="315"/>
        <end position="338"/>
    </location>
</feature>
<feature type="transmembrane region" description="Helical" evidence="7">
    <location>
        <begin position="378"/>
        <end position="397"/>
    </location>
</feature>
<accession>A0A6J6VZ20</accession>
<evidence type="ECO:0000256" key="5">
    <source>
        <dbReference type="ARBA" id="ARBA00022989"/>
    </source>
</evidence>
<feature type="transmembrane region" description="Helical" evidence="7">
    <location>
        <begin position="224"/>
        <end position="243"/>
    </location>
</feature>
<evidence type="ECO:0000256" key="4">
    <source>
        <dbReference type="ARBA" id="ARBA00022692"/>
    </source>
</evidence>
<evidence type="ECO:0000256" key="1">
    <source>
        <dbReference type="ARBA" id="ARBA00004651"/>
    </source>
</evidence>
<dbReference type="CDD" id="cd06173">
    <property type="entry name" value="MFS_MefA_like"/>
    <property type="match status" value="1"/>
</dbReference>
<keyword evidence="4 7" id="KW-0812">Transmembrane</keyword>
<feature type="transmembrane region" description="Helical" evidence="7">
    <location>
        <begin position="263"/>
        <end position="281"/>
    </location>
</feature>
<keyword evidence="3" id="KW-1003">Cell membrane</keyword>
<dbReference type="GO" id="GO:0005886">
    <property type="term" value="C:plasma membrane"/>
    <property type="evidence" value="ECO:0007669"/>
    <property type="project" value="UniProtKB-SubCell"/>
</dbReference>
<dbReference type="EMBL" id="CAEZZU010000065">
    <property type="protein sequence ID" value="CAB4776536.1"/>
    <property type="molecule type" value="Genomic_DNA"/>
</dbReference>
<name>A0A6J6VZ20_9ZZZZ</name>
<gene>
    <name evidence="8" type="ORF">UFOPK2925_00571</name>
</gene>
<keyword evidence="5 7" id="KW-1133">Transmembrane helix</keyword>
<evidence type="ECO:0000256" key="7">
    <source>
        <dbReference type="SAM" id="Phobius"/>
    </source>
</evidence>
<evidence type="ECO:0000256" key="6">
    <source>
        <dbReference type="ARBA" id="ARBA00023136"/>
    </source>
</evidence>
<evidence type="ECO:0000256" key="3">
    <source>
        <dbReference type="ARBA" id="ARBA00022475"/>
    </source>
</evidence>
<keyword evidence="6 7" id="KW-0472">Membrane</keyword>
<comment type="subcellular location">
    <subcellularLocation>
        <location evidence="1">Cell membrane</location>
        <topology evidence="1">Multi-pass membrane protein</topology>
    </subcellularLocation>
</comment>
<dbReference type="Gene3D" id="1.20.1250.20">
    <property type="entry name" value="MFS general substrate transporter like domains"/>
    <property type="match status" value="1"/>
</dbReference>
<evidence type="ECO:0000313" key="8">
    <source>
        <dbReference type="EMBL" id="CAB4776536.1"/>
    </source>
</evidence>
<dbReference type="InterPro" id="IPR010290">
    <property type="entry name" value="TM_effector"/>
</dbReference>
<organism evidence="8">
    <name type="scientific">freshwater metagenome</name>
    <dbReference type="NCBI Taxonomy" id="449393"/>
    <lineage>
        <taxon>unclassified sequences</taxon>
        <taxon>metagenomes</taxon>
        <taxon>ecological metagenomes</taxon>
    </lineage>
</organism>
<dbReference type="SUPFAM" id="SSF103473">
    <property type="entry name" value="MFS general substrate transporter"/>
    <property type="match status" value="1"/>
</dbReference>
<reference evidence="8" key="1">
    <citation type="submission" date="2020-05" db="EMBL/GenBank/DDBJ databases">
        <authorList>
            <person name="Chiriac C."/>
            <person name="Salcher M."/>
            <person name="Ghai R."/>
            <person name="Kavagutti S V."/>
        </authorList>
    </citation>
    <scope>NUCLEOTIDE SEQUENCE</scope>
</reference>
<protein>
    <submittedName>
        <fullName evidence="8">Unannotated protein</fullName>
    </submittedName>
</protein>
<dbReference type="PANTHER" id="PTHR23513">
    <property type="entry name" value="INTEGRAL MEMBRANE EFFLUX PROTEIN-RELATED"/>
    <property type="match status" value="1"/>
</dbReference>
<feature type="transmembrane region" description="Helical" evidence="7">
    <location>
        <begin position="52"/>
        <end position="73"/>
    </location>
</feature>
<keyword evidence="2" id="KW-0813">Transport</keyword>